<dbReference type="SUPFAM" id="SSF54928">
    <property type="entry name" value="RNA-binding domain, RBD"/>
    <property type="match status" value="1"/>
</dbReference>
<dbReference type="InterPro" id="IPR032675">
    <property type="entry name" value="LRR_dom_sf"/>
</dbReference>
<dbReference type="AlphaFoldDB" id="B4JWM3"/>
<keyword evidence="5" id="KW-1185">Reference proteome</keyword>
<dbReference type="Gene3D" id="3.80.10.10">
    <property type="entry name" value="Ribonuclease Inhibitor"/>
    <property type="match status" value="2"/>
</dbReference>
<dbReference type="OMA" id="PSDSWHQ"/>
<dbReference type="Proteomes" id="UP000001070">
    <property type="component" value="Unassembled WGS sequence"/>
</dbReference>
<sequence length="647" mass="74515">MASNSVPSKKTFRFRDDVAYTEDDILIKKLFLFNVAPELVPKQLEAYFVKFGSVKRMQLFGPPSLAGAKYIGDKIKTKTGYIYFNDPRSAARALRRTVHYVGRRRLCVRPSDSWHQPDAFGPPTQLVVPASDEPVAPIMILNDHCLEYIVRLLVLSDRIHFARTCVRFENVFQQVSPALDKCVKFDDLMEMTLWDVRDFFKLSGRHIKQILGVIPQRHSKRIFEFMGAHCINLQKMSITATKLTAHNMYKTFEKMNQLQDLRLRACELTNDSLLALKDLPELKNLDLSNNEKLTGLHMTRLPVSLESLTLTSCTGLNSKLLPKVCQALKHLKALHLKGVYITEVRYKQLVTAKCCNALETITISDSDSEYSMVRSNQYEHIAKLPSVQNIIVYCNDTNMVRPQLFAWLEEFKSKQLQRLEVHGLDCINADMILNISRLSALQTLILANNDAVDDRGMEMLGALHELEEINLKNCSKLSDNAVLRLILDCHKLKMLHLDYCPMLTGKLLTDIIFKVRFQVRQKDVKRPLPIKMSVYGCRMDESSLQNADVAAKDIIDLSFALPSSSELCFFDLSELLADDDAVYFSNCQLDRDNWDDFDLMNNQYDDDWDYDDEYDYDDDDDDDHYYHDSKYDSELPAIFFGDECLWD</sequence>
<dbReference type="CDD" id="cd00590">
    <property type="entry name" value="RRM_SF"/>
    <property type="match status" value="1"/>
</dbReference>
<dbReference type="PhylomeDB" id="B4JWM3"/>
<proteinExistence type="predicted"/>
<dbReference type="SMR" id="B4JWM3"/>
<dbReference type="Gene3D" id="3.30.70.330">
    <property type="match status" value="1"/>
</dbReference>
<dbReference type="GO" id="GO:0019005">
    <property type="term" value="C:SCF ubiquitin ligase complex"/>
    <property type="evidence" value="ECO:0007669"/>
    <property type="project" value="TreeGrafter"/>
</dbReference>
<dbReference type="GO" id="GO:0031146">
    <property type="term" value="P:SCF-dependent proteasomal ubiquitin-dependent protein catabolic process"/>
    <property type="evidence" value="ECO:0007669"/>
    <property type="project" value="TreeGrafter"/>
</dbReference>
<dbReference type="EMBL" id="CH916375">
    <property type="protein sequence ID" value="EDV98361.1"/>
    <property type="molecule type" value="Genomic_DNA"/>
</dbReference>
<evidence type="ECO:0000256" key="2">
    <source>
        <dbReference type="PROSITE-ProRule" id="PRU00176"/>
    </source>
</evidence>
<dbReference type="PROSITE" id="PS50102">
    <property type="entry name" value="RRM"/>
    <property type="match status" value="1"/>
</dbReference>
<dbReference type="InterPro" id="IPR012677">
    <property type="entry name" value="Nucleotide-bd_a/b_plait_sf"/>
</dbReference>
<organism evidence="5">
    <name type="scientific">Drosophila grimshawi</name>
    <name type="common">Hawaiian fruit fly</name>
    <name type="synonym">Idiomyia grimshawi</name>
    <dbReference type="NCBI Taxonomy" id="7222"/>
    <lineage>
        <taxon>Eukaryota</taxon>
        <taxon>Metazoa</taxon>
        <taxon>Ecdysozoa</taxon>
        <taxon>Arthropoda</taxon>
        <taxon>Hexapoda</taxon>
        <taxon>Insecta</taxon>
        <taxon>Pterygota</taxon>
        <taxon>Neoptera</taxon>
        <taxon>Endopterygota</taxon>
        <taxon>Diptera</taxon>
        <taxon>Brachycera</taxon>
        <taxon>Muscomorpha</taxon>
        <taxon>Ephydroidea</taxon>
        <taxon>Drosophilidae</taxon>
        <taxon>Drosophila</taxon>
        <taxon>Hawaiian Drosophila</taxon>
    </lineage>
</organism>
<evidence type="ECO:0000313" key="5">
    <source>
        <dbReference type="Proteomes" id="UP000001070"/>
    </source>
</evidence>
<evidence type="ECO:0000313" key="4">
    <source>
        <dbReference type="EMBL" id="EDV98361.1"/>
    </source>
</evidence>
<keyword evidence="1 2" id="KW-0694">RNA-binding</keyword>
<dbReference type="InterPro" id="IPR000504">
    <property type="entry name" value="RRM_dom"/>
</dbReference>
<dbReference type="SUPFAM" id="SSF52047">
    <property type="entry name" value="RNI-like"/>
    <property type="match status" value="1"/>
</dbReference>
<dbReference type="PANTHER" id="PTHR13318:SF247">
    <property type="entry name" value="GH16156P"/>
    <property type="match status" value="1"/>
</dbReference>
<protein>
    <submittedName>
        <fullName evidence="4">GH22715</fullName>
    </submittedName>
</protein>
<dbReference type="InParanoid" id="B4JWM3"/>
<dbReference type="eggNOG" id="KOG1947">
    <property type="taxonomic scope" value="Eukaryota"/>
</dbReference>
<dbReference type="InterPro" id="IPR006553">
    <property type="entry name" value="Leu-rich_rpt_Cys-con_subtyp"/>
</dbReference>
<evidence type="ECO:0000259" key="3">
    <source>
        <dbReference type="PROSITE" id="PS50102"/>
    </source>
</evidence>
<reference evidence="4 5" key="1">
    <citation type="journal article" date="2007" name="Nature">
        <title>Evolution of genes and genomes on the Drosophila phylogeny.</title>
        <authorList>
            <consortium name="Drosophila 12 Genomes Consortium"/>
            <person name="Clark A.G."/>
            <person name="Eisen M.B."/>
            <person name="Smith D.R."/>
            <person name="Bergman C.M."/>
            <person name="Oliver B."/>
            <person name="Markow T.A."/>
            <person name="Kaufman T.C."/>
            <person name="Kellis M."/>
            <person name="Gelbart W."/>
            <person name="Iyer V.N."/>
            <person name="Pollard D.A."/>
            <person name="Sackton T.B."/>
            <person name="Larracuente A.M."/>
            <person name="Singh N.D."/>
            <person name="Abad J.P."/>
            <person name="Abt D.N."/>
            <person name="Adryan B."/>
            <person name="Aguade M."/>
            <person name="Akashi H."/>
            <person name="Anderson W.W."/>
            <person name="Aquadro C.F."/>
            <person name="Ardell D.H."/>
            <person name="Arguello R."/>
            <person name="Artieri C.G."/>
            <person name="Barbash D.A."/>
            <person name="Barker D."/>
            <person name="Barsanti P."/>
            <person name="Batterham P."/>
            <person name="Batzoglou S."/>
            <person name="Begun D."/>
            <person name="Bhutkar A."/>
            <person name="Blanco E."/>
            <person name="Bosak S.A."/>
            <person name="Bradley R.K."/>
            <person name="Brand A.D."/>
            <person name="Brent M.R."/>
            <person name="Brooks A.N."/>
            <person name="Brown R.H."/>
            <person name="Butlin R.K."/>
            <person name="Caggese C."/>
            <person name="Calvi B.R."/>
            <person name="Bernardo de Carvalho A."/>
            <person name="Caspi A."/>
            <person name="Castrezana S."/>
            <person name="Celniker S.E."/>
            <person name="Chang J.L."/>
            <person name="Chapple C."/>
            <person name="Chatterji S."/>
            <person name="Chinwalla A."/>
            <person name="Civetta A."/>
            <person name="Clifton S.W."/>
            <person name="Comeron J.M."/>
            <person name="Costello J.C."/>
            <person name="Coyne J.A."/>
            <person name="Daub J."/>
            <person name="David R.G."/>
            <person name="Delcher A.L."/>
            <person name="Delehaunty K."/>
            <person name="Do C.B."/>
            <person name="Ebling H."/>
            <person name="Edwards K."/>
            <person name="Eickbush T."/>
            <person name="Evans J.D."/>
            <person name="Filipski A."/>
            <person name="Findeiss S."/>
            <person name="Freyhult E."/>
            <person name="Fulton L."/>
            <person name="Fulton R."/>
            <person name="Garcia A.C."/>
            <person name="Gardiner A."/>
            <person name="Garfield D.A."/>
            <person name="Garvin B.E."/>
            <person name="Gibson G."/>
            <person name="Gilbert D."/>
            <person name="Gnerre S."/>
            <person name="Godfrey J."/>
            <person name="Good R."/>
            <person name="Gotea V."/>
            <person name="Gravely B."/>
            <person name="Greenberg A.J."/>
            <person name="Griffiths-Jones S."/>
            <person name="Gross S."/>
            <person name="Guigo R."/>
            <person name="Gustafson E.A."/>
            <person name="Haerty W."/>
            <person name="Hahn M.W."/>
            <person name="Halligan D.L."/>
            <person name="Halpern A.L."/>
            <person name="Halter G.M."/>
            <person name="Han M.V."/>
            <person name="Heger A."/>
            <person name="Hillier L."/>
            <person name="Hinrichs A.S."/>
            <person name="Holmes I."/>
            <person name="Hoskins R.A."/>
            <person name="Hubisz M.J."/>
            <person name="Hultmark D."/>
            <person name="Huntley M.A."/>
            <person name="Jaffe D.B."/>
            <person name="Jagadeeshan S."/>
            <person name="Jeck W.R."/>
            <person name="Johnson J."/>
            <person name="Jones C.D."/>
            <person name="Jordan W.C."/>
            <person name="Karpen G.H."/>
            <person name="Kataoka E."/>
            <person name="Keightley P.D."/>
            <person name="Kheradpour P."/>
            <person name="Kirkness E.F."/>
            <person name="Koerich L.B."/>
            <person name="Kristiansen K."/>
            <person name="Kudrna D."/>
            <person name="Kulathinal R.J."/>
            <person name="Kumar S."/>
            <person name="Kwok R."/>
            <person name="Lander E."/>
            <person name="Langley C.H."/>
            <person name="Lapoint R."/>
            <person name="Lazzaro B.P."/>
            <person name="Lee S.J."/>
            <person name="Levesque L."/>
            <person name="Li R."/>
            <person name="Lin C.F."/>
            <person name="Lin M.F."/>
            <person name="Lindblad-Toh K."/>
            <person name="Llopart A."/>
            <person name="Long M."/>
            <person name="Low L."/>
            <person name="Lozovsky E."/>
            <person name="Lu J."/>
            <person name="Luo M."/>
            <person name="Machado C.A."/>
            <person name="Makalowski W."/>
            <person name="Marzo M."/>
            <person name="Matsuda M."/>
            <person name="Matzkin L."/>
            <person name="McAllister B."/>
            <person name="McBride C.S."/>
            <person name="McKernan B."/>
            <person name="McKernan K."/>
            <person name="Mendez-Lago M."/>
            <person name="Minx P."/>
            <person name="Mollenhauer M.U."/>
            <person name="Montooth K."/>
            <person name="Mount S.M."/>
            <person name="Mu X."/>
            <person name="Myers E."/>
            <person name="Negre B."/>
            <person name="Newfeld S."/>
            <person name="Nielsen R."/>
            <person name="Noor M.A."/>
            <person name="O'Grady P."/>
            <person name="Pachter L."/>
            <person name="Papaceit M."/>
            <person name="Parisi M.J."/>
            <person name="Parisi M."/>
            <person name="Parts L."/>
            <person name="Pedersen J.S."/>
            <person name="Pesole G."/>
            <person name="Phillippy A.M."/>
            <person name="Ponting C.P."/>
            <person name="Pop M."/>
            <person name="Porcelli D."/>
            <person name="Powell J.R."/>
            <person name="Prohaska S."/>
            <person name="Pruitt K."/>
            <person name="Puig M."/>
            <person name="Quesneville H."/>
            <person name="Ram K.R."/>
            <person name="Rand D."/>
            <person name="Rasmussen M.D."/>
            <person name="Reed L.K."/>
            <person name="Reenan R."/>
            <person name="Reily A."/>
            <person name="Remington K.A."/>
            <person name="Rieger T.T."/>
            <person name="Ritchie M.G."/>
            <person name="Robin C."/>
            <person name="Rogers Y.H."/>
            <person name="Rohde C."/>
            <person name="Rozas J."/>
            <person name="Rubenfield M.J."/>
            <person name="Ruiz A."/>
            <person name="Russo S."/>
            <person name="Salzberg S.L."/>
            <person name="Sanchez-Gracia A."/>
            <person name="Saranga D.J."/>
            <person name="Sato H."/>
            <person name="Schaeffer S.W."/>
            <person name="Schatz M.C."/>
            <person name="Schlenke T."/>
            <person name="Schwartz R."/>
            <person name="Segarra C."/>
            <person name="Singh R.S."/>
            <person name="Sirot L."/>
            <person name="Sirota M."/>
            <person name="Sisneros N.B."/>
            <person name="Smith C.D."/>
            <person name="Smith T.F."/>
            <person name="Spieth J."/>
            <person name="Stage D.E."/>
            <person name="Stark A."/>
            <person name="Stephan W."/>
            <person name="Strausberg R.L."/>
            <person name="Strempel S."/>
            <person name="Sturgill D."/>
            <person name="Sutton G."/>
            <person name="Sutton G.G."/>
            <person name="Tao W."/>
            <person name="Teichmann S."/>
            <person name="Tobari Y.N."/>
            <person name="Tomimura Y."/>
            <person name="Tsolas J.M."/>
            <person name="Valente V.L."/>
            <person name="Venter E."/>
            <person name="Venter J.C."/>
            <person name="Vicario S."/>
            <person name="Vieira F.G."/>
            <person name="Vilella A.J."/>
            <person name="Villasante A."/>
            <person name="Walenz B."/>
            <person name="Wang J."/>
            <person name="Wasserman M."/>
            <person name="Watts T."/>
            <person name="Wilson D."/>
            <person name="Wilson R.K."/>
            <person name="Wing R.A."/>
            <person name="Wolfner M.F."/>
            <person name="Wong A."/>
            <person name="Wong G.K."/>
            <person name="Wu C.I."/>
            <person name="Wu G."/>
            <person name="Yamamoto D."/>
            <person name="Yang H.P."/>
            <person name="Yang S.P."/>
            <person name="Yorke J.A."/>
            <person name="Yoshida K."/>
            <person name="Zdobnov E."/>
            <person name="Zhang P."/>
            <person name="Zhang Y."/>
            <person name="Zimin A.V."/>
            <person name="Baldwin J."/>
            <person name="Abdouelleil A."/>
            <person name="Abdulkadir J."/>
            <person name="Abebe A."/>
            <person name="Abera B."/>
            <person name="Abreu J."/>
            <person name="Acer S.C."/>
            <person name="Aftuck L."/>
            <person name="Alexander A."/>
            <person name="An P."/>
            <person name="Anderson E."/>
            <person name="Anderson S."/>
            <person name="Arachi H."/>
            <person name="Azer M."/>
            <person name="Bachantsang P."/>
            <person name="Barry A."/>
            <person name="Bayul T."/>
            <person name="Berlin A."/>
            <person name="Bessette D."/>
            <person name="Bloom T."/>
            <person name="Blye J."/>
            <person name="Boguslavskiy L."/>
            <person name="Bonnet C."/>
            <person name="Boukhgalter B."/>
            <person name="Bourzgui I."/>
            <person name="Brown A."/>
            <person name="Cahill P."/>
            <person name="Channer S."/>
            <person name="Cheshatsang Y."/>
            <person name="Chuda L."/>
            <person name="Citroen M."/>
            <person name="Collymore A."/>
            <person name="Cooke P."/>
            <person name="Costello M."/>
            <person name="D'Aco K."/>
            <person name="Daza R."/>
            <person name="De Haan G."/>
            <person name="DeGray S."/>
            <person name="DeMaso C."/>
            <person name="Dhargay N."/>
            <person name="Dooley K."/>
            <person name="Dooley E."/>
            <person name="Doricent M."/>
            <person name="Dorje P."/>
            <person name="Dorjee K."/>
            <person name="Dupes A."/>
            <person name="Elong R."/>
            <person name="Falk J."/>
            <person name="Farina A."/>
            <person name="Faro S."/>
            <person name="Ferguson D."/>
            <person name="Fisher S."/>
            <person name="Foley C.D."/>
            <person name="Franke A."/>
            <person name="Friedrich D."/>
            <person name="Gadbois L."/>
            <person name="Gearin G."/>
            <person name="Gearin C.R."/>
            <person name="Giannoukos G."/>
            <person name="Goode T."/>
            <person name="Graham J."/>
            <person name="Grandbois E."/>
            <person name="Grewal S."/>
            <person name="Gyaltsen K."/>
            <person name="Hafez N."/>
            <person name="Hagos B."/>
            <person name="Hall J."/>
            <person name="Henson C."/>
            <person name="Hollinger A."/>
            <person name="Honan T."/>
            <person name="Huard M.D."/>
            <person name="Hughes L."/>
            <person name="Hurhula B."/>
            <person name="Husby M.E."/>
            <person name="Kamat A."/>
            <person name="Kanga B."/>
            <person name="Kashin S."/>
            <person name="Khazanovich D."/>
            <person name="Kisner P."/>
            <person name="Lance K."/>
            <person name="Lara M."/>
            <person name="Lee W."/>
            <person name="Lennon N."/>
            <person name="Letendre F."/>
            <person name="LeVine R."/>
            <person name="Lipovsky A."/>
            <person name="Liu X."/>
            <person name="Liu J."/>
            <person name="Liu S."/>
            <person name="Lokyitsang T."/>
            <person name="Lokyitsang Y."/>
            <person name="Lubonja R."/>
            <person name="Lui A."/>
            <person name="MacDonald P."/>
            <person name="Magnisalis V."/>
            <person name="Maru K."/>
            <person name="Matthews C."/>
            <person name="McCusker W."/>
            <person name="McDonough S."/>
            <person name="Mehta T."/>
            <person name="Meldrim J."/>
            <person name="Meneus L."/>
            <person name="Mihai O."/>
            <person name="Mihalev A."/>
            <person name="Mihova T."/>
            <person name="Mittelman R."/>
            <person name="Mlenga V."/>
            <person name="Montmayeur A."/>
            <person name="Mulrain L."/>
            <person name="Navidi A."/>
            <person name="Naylor J."/>
            <person name="Negash T."/>
            <person name="Nguyen T."/>
            <person name="Nguyen N."/>
            <person name="Nicol R."/>
            <person name="Norbu C."/>
            <person name="Norbu N."/>
            <person name="Novod N."/>
            <person name="O'Neill B."/>
            <person name="Osman S."/>
            <person name="Markiewicz E."/>
            <person name="Oyono O.L."/>
            <person name="Patti C."/>
            <person name="Phunkhang P."/>
            <person name="Pierre F."/>
            <person name="Priest M."/>
            <person name="Raghuraman S."/>
            <person name="Rege F."/>
            <person name="Reyes R."/>
            <person name="Rise C."/>
            <person name="Rogov P."/>
            <person name="Ross K."/>
            <person name="Ryan E."/>
            <person name="Settipalli S."/>
            <person name="Shea T."/>
            <person name="Sherpa N."/>
            <person name="Shi L."/>
            <person name="Shih D."/>
            <person name="Sparrow T."/>
            <person name="Spaulding J."/>
            <person name="Stalker J."/>
            <person name="Stange-Thomann N."/>
            <person name="Stavropoulos S."/>
            <person name="Stone C."/>
            <person name="Strader C."/>
            <person name="Tesfaye S."/>
            <person name="Thomson T."/>
            <person name="Thoulutsang Y."/>
            <person name="Thoulutsang D."/>
            <person name="Topham K."/>
            <person name="Topping I."/>
            <person name="Tsamla T."/>
            <person name="Vassiliev H."/>
            <person name="Vo A."/>
            <person name="Wangchuk T."/>
            <person name="Wangdi T."/>
            <person name="Weiand M."/>
            <person name="Wilkinson J."/>
            <person name="Wilson A."/>
            <person name="Yadav S."/>
            <person name="Young G."/>
            <person name="Yu Q."/>
            <person name="Zembek L."/>
            <person name="Zhong D."/>
            <person name="Zimmer A."/>
            <person name="Zwirko Z."/>
            <person name="Jaffe D.B."/>
            <person name="Alvarez P."/>
            <person name="Brockman W."/>
            <person name="Butler J."/>
            <person name="Chin C."/>
            <person name="Gnerre S."/>
            <person name="Grabherr M."/>
            <person name="Kleber M."/>
            <person name="Mauceli E."/>
            <person name="MacCallum I."/>
        </authorList>
    </citation>
    <scope>NUCLEOTIDE SEQUENCE [LARGE SCALE GENOMIC DNA]</scope>
    <source>
        <strain evidence="5">Tucson 15287-2541.00</strain>
    </source>
</reference>
<dbReference type="FunCoup" id="B4JWM3">
    <property type="interactions" value="2"/>
</dbReference>
<name>B4JWM3_DROGR</name>
<dbReference type="OrthoDB" id="6492012at2759"/>
<dbReference type="HOGENOM" id="CLU_029807_0_0_1"/>
<dbReference type="STRING" id="7222.B4JWM3"/>
<feature type="domain" description="RRM" evidence="3">
    <location>
        <begin position="28"/>
        <end position="113"/>
    </location>
</feature>
<accession>B4JWM3</accession>
<gene>
    <name evidence="4" type="primary">Dgri\GH22715</name>
    <name evidence="4" type="ORF">Dgri_GH22715</name>
</gene>
<evidence type="ECO:0000256" key="1">
    <source>
        <dbReference type="ARBA" id="ARBA00022884"/>
    </source>
</evidence>
<dbReference type="PANTHER" id="PTHR13318">
    <property type="entry name" value="PARTNER OF PAIRED, ISOFORM B-RELATED"/>
    <property type="match status" value="1"/>
</dbReference>
<dbReference type="GO" id="GO:0003723">
    <property type="term" value="F:RNA binding"/>
    <property type="evidence" value="ECO:0007669"/>
    <property type="project" value="UniProtKB-UniRule"/>
</dbReference>
<dbReference type="InterPro" id="IPR035979">
    <property type="entry name" value="RBD_domain_sf"/>
</dbReference>
<dbReference type="KEGG" id="dgr:6568787"/>
<dbReference type="SMART" id="SM00367">
    <property type="entry name" value="LRR_CC"/>
    <property type="match status" value="4"/>
</dbReference>